<feature type="compositionally biased region" description="Pro residues" evidence="1">
    <location>
        <begin position="108"/>
        <end position="124"/>
    </location>
</feature>
<evidence type="ECO:0000256" key="1">
    <source>
        <dbReference type="SAM" id="MobiDB-lite"/>
    </source>
</evidence>
<evidence type="ECO:0000313" key="2">
    <source>
        <dbReference type="EMBL" id="CAB9509190.1"/>
    </source>
</evidence>
<evidence type="ECO:0000313" key="3">
    <source>
        <dbReference type="Proteomes" id="UP001153069"/>
    </source>
</evidence>
<organism evidence="2 3">
    <name type="scientific">Seminavis robusta</name>
    <dbReference type="NCBI Taxonomy" id="568900"/>
    <lineage>
        <taxon>Eukaryota</taxon>
        <taxon>Sar</taxon>
        <taxon>Stramenopiles</taxon>
        <taxon>Ochrophyta</taxon>
        <taxon>Bacillariophyta</taxon>
        <taxon>Bacillariophyceae</taxon>
        <taxon>Bacillariophycidae</taxon>
        <taxon>Naviculales</taxon>
        <taxon>Naviculaceae</taxon>
        <taxon>Seminavis</taxon>
    </lineage>
</organism>
<feature type="region of interest" description="Disordered" evidence="1">
    <location>
        <begin position="82"/>
        <end position="124"/>
    </location>
</feature>
<gene>
    <name evidence="2" type="ORF">SEMRO_378_G130340.1</name>
</gene>
<keyword evidence="3" id="KW-1185">Reference proteome</keyword>
<accession>A0A9N8DVP9</accession>
<comment type="caution">
    <text evidence="2">The sequence shown here is derived from an EMBL/GenBank/DDBJ whole genome shotgun (WGS) entry which is preliminary data.</text>
</comment>
<proteinExistence type="predicted"/>
<dbReference type="EMBL" id="CAICTM010000377">
    <property type="protein sequence ID" value="CAB9509190.1"/>
    <property type="molecule type" value="Genomic_DNA"/>
</dbReference>
<name>A0A9N8DVP9_9STRA</name>
<reference evidence="2" key="1">
    <citation type="submission" date="2020-06" db="EMBL/GenBank/DDBJ databases">
        <authorList>
            <consortium name="Plant Systems Biology data submission"/>
        </authorList>
    </citation>
    <scope>NUCLEOTIDE SEQUENCE</scope>
    <source>
        <strain evidence="2">D6</strain>
    </source>
</reference>
<dbReference type="AlphaFoldDB" id="A0A9N8DVP9"/>
<sequence>MTRQPTPTNNSGVLLRATLSDKLHELSSSVGDLLRSRQQEQLNHALILSSIEDLKSGQSDVAQAVRDLQTQVAQLTTLVQQSNLRVSRSPAPSPRRSPRRQLQQQQEQPPPVPTPPPPPPPPPVILHADFHSFHLLELDPTMTQLEEENEIENAKLLTSYWLFTNTMTSTIYGSMCNFALWPTS</sequence>
<protein>
    <submittedName>
        <fullName evidence="2">Uncharacterized protein</fullName>
    </submittedName>
</protein>
<dbReference type="Proteomes" id="UP001153069">
    <property type="component" value="Unassembled WGS sequence"/>
</dbReference>